<protein>
    <recommendedName>
        <fullName evidence="1">Helix-turn-helix domain-containing protein</fullName>
    </recommendedName>
</protein>
<organism evidence="2 3">
    <name type="scientific">Mycolicibacterium poriferae</name>
    <dbReference type="NCBI Taxonomy" id="39694"/>
    <lineage>
        <taxon>Bacteria</taxon>
        <taxon>Bacillati</taxon>
        <taxon>Actinomycetota</taxon>
        <taxon>Actinomycetes</taxon>
        <taxon>Mycobacteriales</taxon>
        <taxon>Mycobacteriaceae</taxon>
        <taxon>Mycolicibacterium</taxon>
    </lineage>
</organism>
<dbReference type="InterPro" id="IPR010093">
    <property type="entry name" value="SinI_DNA-bd"/>
</dbReference>
<accession>A0A6N4VBL1</accession>
<evidence type="ECO:0000259" key="1">
    <source>
        <dbReference type="Pfam" id="PF12728"/>
    </source>
</evidence>
<dbReference type="KEGG" id="mpof:MPOR_32410"/>
<proteinExistence type="predicted"/>
<dbReference type="RefSeq" id="WP_163675434.1">
    <property type="nucleotide sequence ID" value="NZ_AP022570.1"/>
</dbReference>
<name>A0A6N4VBL1_9MYCO</name>
<dbReference type="AlphaFoldDB" id="A0A6N4VBL1"/>
<evidence type="ECO:0000313" key="2">
    <source>
        <dbReference type="EMBL" id="BBX52215.1"/>
    </source>
</evidence>
<gene>
    <name evidence="2" type="ORF">MPOR_32410</name>
</gene>
<feature type="domain" description="Helix-turn-helix" evidence="1">
    <location>
        <begin position="6"/>
        <end position="51"/>
    </location>
</feature>
<dbReference type="Pfam" id="PF12728">
    <property type="entry name" value="HTH_17"/>
    <property type="match status" value="1"/>
</dbReference>
<dbReference type="InterPro" id="IPR041657">
    <property type="entry name" value="HTH_17"/>
</dbReference>
<dbReference type="Proteomes" id="UP000466785">
    <property type="component" value="Chromosome"/>
</dbReference>
<reference evidence="2 3" key="1">
    <citation type="journal article" date="2019" name="Emerg. Microbes Infect.">
        <title>Comprehensive subspecies identification of 175 nontuberculous mycobacteria species based on 7547 genomic profiles.</title>
        <authorList>
            <person name="Matsumoto Y."/>
            <person name="Kinjo T."/>
            <person name="Motooka D."/>
            <person name="Nabeya D."/>
            <person name="Jung N."/>
            <person name="Uechi K."/>
            <person name="Horii T."/>
            <person name="Iida T."/>
            <person name="Fujita J."/>
            <person name="Nakamura S."/>
        </authorList>
    </citation>
    <scope>NUCLEOTIDE SEQUENCE [LARGE SCALE GENOMIC DNA]</scope>
    <source>
        <strain evidence="2 3">JCM 12603</strain>
    </source>
</reference>
<dbReference type="GO" id="GO:0003677">
    <property type="term" value="F:DNA binding"/>
    <property type="evidence" value="ECO:0007669"/>
    <property type="project" value="InterPro"/>
</dbReference>
<keyword evidence="3" id="KW-1185">Reference proteome</keyword>
<sequence length="63" mass="6880">MEKLLCSIDDAVESLGVSRPTIYRLIRQGELVHVNVGRRGFVTVGSVHKFVDRLTAAKQGGAK</sequence>
<dbReference type="NCBIfam" id="TIGR01764">
    <property type="entry name" value="excise"/>
    <property type="match status" value="1"/>
</dbReference>
<dbReference type="EMBL" id="AP022570">
    <property type="protein sequence ID" value="BBX52215.1"/>
    <property type="molecule type" value="Genomic_DNA"/>
</dbReference>
<evidence type="ECO:0000313" key="3">
    <source>
        <dbReference type="Proteomes" id="UP000466785"/>
    </source>
</evidence>